<reference evidence="2 3" key="1">
    <citation type="submission" date="2018-01" db="EMBL/GenBank/DDBJ databases">
        <title>Arthrobacter sp. nov., from glaciers in China.</title>
        <authorList>
            <person name="Liu Q."/>
            <person name="Xin Y.-H."/>
        </authorList>
    </citation>
    <scope>NUCLEOTIDE SEQUENCE [LARGE SCALE GENOMIC DNA]</scope>
    <source>
        <strain evidence="2 3">HLT2-12-2</strain>
    </source>
</reference>
<dbReference type="EMBL" id="PPXC01000006">
    <property type="protein sequence ID" value="POH73563.1"/>
    <property type="molecule type" value="Genomic_DNA"/>
</dbReference>
<evidence type="ECO:0000313" key="3">
    <source>
        <dbReference type="Proteomes" id="UP000237061"/>
    </source>
</evidence>
<dbReference type="Proteomes" id="UP000237061">
    <property type="component" value="Unassembled WGS sequence"/>
</dbReference>
<evidence type="ECO:0000313" key="2">
    <source>
        <dbReference type="EMBL" id="POH73563.1"/>
    </source>
</evidence>
<dbReference type="AlphaFoldDB" id="A0A2S3ZWL4"/>
<organism evidence="2 3">
    <name type="scientific">Arthrobacter glacialis</name>
    <dbReference type="NCBI Taxonomy" id="1664"/>
    <lineage>
        <taxon>Bacteria</taxon>
        <taxon>Bacillati</taxon>
        <taxon>Actinomycetota</taxon>
        <taxon>Actinomycetes</taxon>
        <taxon>Micrococcales</taxon>
        <taxon>Micrococcaceae</taxon>
        <taxon>Arthrobacter</taxon>
    </lineage>
</organism>
<comment type="caution">
    <text evidence="2">The sequence shown here is derived from an EMBL/GenBank/DDBJ whole genome shotgun (WGS) entry which is preliminary data.</text>
</comment>
<proteinExistence type="predicted"/>
<accession>A0A2S3ZWL4</accession>
<keyword evidence="3" id="KW-1185">Reference proteome</keyword>
<name>A0A2S3ZWL4_ARTGL</name>
<dbReference type="RefSeq" id="WP_103465460.1">
    <property type="nucleotide sequence ID" value="NZ_PPXC01000006.1"/>
</dbReference>
<evidence type="ECO:0000256" key="1">
    <source>
        <dbReference type="SAM" id="MobiDB-lite"/>
    </source>
</evidence>
<sequence>MISPTSRTTPDTNRLLFTGLALLLAAGTVWQRDRGKPVRRPRKTTSTTSPMKTKEIGAS</sequence>
<feature type="region of interest" description="Disordered" evidence="1">
    <location>
        <begin position="30"/>
        <end position="59"/>
    </location>
</feature>
<gene>
    <name evidence="2" type="ORF">CVS27_09285</name>
</gene>
<protein>
    <submittedName>
        <fullName evidence="2">Uncharacterized protein</fullName>
    </submittedName>
</protein>